<reference evidence="5" key="2">
    <citation type="journal article" date="2018" name="Nat. Microbiol.">
        <title>Leveraging single-cell genomics to expand the fungal tree of life.</title>
        <authorList>
            <person name="Ahrendt S.R."/>
            <person name="Quandt C.A."/>
            <person name="Ciobanu D."/>
            <person name="Clum A."/>
            <person name="Salamov A."/>
            <person name="Andreopoulos B."/>
            <person name="Cheng J.F."/>
            <person name="Woyke T."/>
            <person name="Pelin A."/>
            <person name="Henrissat B."/>
            <person name="Reynolds N.K."/>
            <person name="Benny G.L."/>
            <person name="Smith M.E."/>
            <person name="James T.Y."/>
            <person name="Grigoriev I.V."/>
        </authorList>
    </citation>
    <scope>NUCLEOTIDE SEQUENCE [LARGE SCALE GENOMIC DNA]</scope>
    <source>
        <strain evidence="5">CSF55</strain>
    </source>
</reference>
<accession>A0A075B2V0</accession>
<gene>
    <name evidence="2" type="ORF">O9G_003778</name>
    <name evidence="3" type="ORF">ROZALSC1DRAFT_28633</name>
</gene>
<protein>
    <submittedName>
        <fullName evidence="2">Uncharacterized protein</fullName>
    </submittedName>
</protein>
<evidence type="ECO:0000313" key="3">
    <source>
        <dbReference type="EMBL" id="RKP19818.1"/>
    </source>
</evidence>
<name>A0A075B2V0_ROZAC</name>
<dbReference type="Proteomes" id="UP000030755">
    <property type="component" value="Unassembled WGS sequence"/>
</dbReference>
<evidence type="ECO:0000313" key="4">
    <source>
        <dbReference type="Proteomes" id="UP000030755"/>
    </source>
</evidence>
<proteinExistence type="predicted"/>
<keyword evidence="4" id="KW-1185">Reference proteome</keyword>
<evidence type="ECO:0000313" key="5">
    <source>
        <dbReference type="Proteomes" id="UP000281549"/>
    </source>
</evidence>
<reference evidence="2 4" key="1">
    <citation type="journal article" date="2013" name="Curr. Biol.">
        <title>Shared signatures of parasitism and phylogenomics unite Cryptomycota and microsporidia.</title>
        <authorList>
            <person name="James T.Y."/>
            <person name="Pelin A."/>
            <person name="Bonen L."/>
            <person name="Ahrendt S."/>
            <person name="Sain D."/>
            <person name="Corradi N."/>
            <person name="Stajich J.E."/>
        </authorList>
    </citation>
    <scope>NUCLEOTIDE SEQUENCE [LARGE SCALE GENOMIC DNA]</scope>
    <source>
        <strain evidence="2 4">CSF55</strain>
        <strain evidence="2 4">CSF55</strain>
    </source>
</reference>
<dbReference type="AlphaFoldDB" id="A0A075B2V0"/>
<dbReference type="Proteomes" id="UP000281549">
    <property type="component" value="Unassembled WGS sequence"/>
</dbReference>
<organism evidence="2 4">
    <name type="scientific">Rozella allomycis (strain CSF55)</name>
    <dbReference type="NCBI Taxonomy" id="988480"/>
    <lineage>
        <taxon>Eukaryota</taxon>
        <taxon>Fungi</taxon>
        <taxon>Fungi incertae sedis</taxon>
        <taxon>Cryptomycota</taxon>
        <taxon>Cryptomycota incertae sedis</taxon>
        <taxon>Rozella</taxon>
    </lineage>
</organism>
<dbReference type="EMBL" id="ML005155">
    <property type="protein sequence ID" value="RKP19818.1"/>
    <property type="molecule type" value="Genomic_DNA"/>
</dbReference>
<evidence type="ECO:0000313" key="2">
    <source>
        <dbReference type="EMBL" id="EPZ36664.1"/>
    </source>
</evidence>
<dbReference type="EMBL" id="KE560502">
    <property type="protein sequence ID" value="EPZ36664.1"/>
    <property type="molecule type" value="Genomic_DNA"/>
</dbReference>
<reference evidence="3" key="3">
    <citation type="submission" date="2018-08" db="EMBL/GenBank/DDBJ databases">
        <title>Leveraging single-cell genomics to expand the Fungal Tree of Life.</title>
        <authorList>
            <consortium name="DOE Joint Genome Institute"/>
            <person name="Ahrendt S.R."/>
            <person name="Quandt C.A."/>
            <person name="Ciobanu D."/>
            <person name="Clum A."/>
            <person name="Salamov A."/>
            <person name="Andreopoulos B."/>
            <person name="Cheng J.-F."/>
            <person name="Woyke T."/>
            <person name="Pelin A."/>
            <person name="Henrissat B."/>
            <person name="Reynolds N."/>
            <person name="Benny G.L."/>
            <person name="Smith M.E."/>
            <person name="James T.Y."/>
            <person name="Grigoriev I.V."/>
        </authorList>
    </citation>
    <scope>NUCLEOTIDE SEQUENCE</scope>
    <source>
        <strain evidence="3">CSF55</strain>
    </source>
</reference>
<dbReference type="HOGENOM" id="CLU_2962154_0_0_1"/>
<feature type="region of interest" description="Disordered" evidence="1">
    <location>
        <begin position="38"/>
        <end position="59"/>
    </location>
</feature>
<evidence type="ECO:0000256" key="1">
    <source>
        <dbReference type="SAM" id="MobiDB-lite"/>
    </source>
</evidence>
<sequence length="59" mass="6770">MCFLKRLKINLIITNRKCTSHWTVHTVVDALKALKLANNENDTANDENNKDSSDEDDDH</sequence>